<dbReference type="InParanoid" id="A0A1I1XRF0"/>
<evidence type="ECO:0000259" key="1">
    <source>
        <dbReference type="Pfam" id="PF00571"/>
    </source>
</evidence>
<reference evidence="2 3" key="1">
    <citation type="submission" date="2016-10" db="EMBL/GenBank/DDBJ databases">
        <authorList>
            <person name="de Groot N.N."/>
        </authorList>
    </citation>
    <scope>NUCLEOTIDE SEQUENCE [LARGE SCALE GENOMIC DNA]</scope>
    <source>
        <strain evidence="2 3">DSM 19012</strain>
    </source>
</reference>
<dbReference type="AlphaFoldDB" id="A0A1I1XRF0"/>
<dbReference type="EMBL" id="FONA01000006">
    <property type="protein sequence ID" value="SFE09811.1"/>
    <property type="molecule type" value="Genomic_DNA"/>
</dbReference>
<protein>
    <submittedName>
        <fullName evidence="2">CBS domain-containing protein</fullName>
    </submittedName>
</protein>
<dbReference type="InterPro" id="IPR000644">
    <property type="entry name" value="CBS_dom"/>
</dbReference>
<dbReference type="RefSeq" id="WP_010527343.1">
    <property type="nucleotide sequence ID" value="NZ_AFSL01000041.1"/>
</dbReference>
<proteinExistence type="predicted"/>
<dbReference type="OrthoDB" id="1523762at2"/>
<dbReference type="Proteomes" id="UP000181976">
    <property type="component" value="Unassembled WGS sequence"/>
</dbReference>
<dbReference type="Gene3D" id="3.10.580.10">
    <property type="entry name" value="CBS-domain"/>
    <property type="match status" value="1"/>
</dbReference>
<gene>
    <name evidence="2" type="ORF">SAMN05444380_106129</name>
</gene>
<dbReference type="eggNOG" id="COG0517">
    <property type="taxonomic scope" value="Bacteria"/>
</dbReference>
<dbReference type="STRING" id="385682.SAMN05444380_106129"/>
<organism evidence="2 3">
    <name type="scientific">Thermophagus xiamenensis</name>
    <dbReference type="NCBI Taxonomy" id="385682"/>
    <lineage>
        <taxon>Bacteria</taxon>
        <taxon>Pseudomonadati</taxon>
        <taxon>Bacteroidota</taxon>
        <taxon>Bacteroidia</taxon>
        <taxon>Marinilabiliales</taxon>
        <taxon>Marinilabiliaceae</taxon>
        <taxon>Thermophagus</taxon>
    </lineage>
</organism>
<feature type="domain" description="CBS" evidence="1">
    <location>
        <begin position="73"/>
        <end position="116"/>
    </location>
</feature>
<dbReference type="Pfam" id="PF00571">
    <property type="entry name" value="CBS"/>
    <property type="match status" value="2"/>
</dbReference>
<feature type="domain" description="CBS" evidence="1">
    <location>
        <begin position="4"/>
        <end position="53"/>
    </location>
</feature>
<accession>A0A1I1XRF0</accession>
<evidence type="ECO:0000313" key="3">
    <source>
        <dbReference type="Proteomes" id="UP000181976"/>
    </source>
</evidence>
<sequence length="221" mass="24986">MLAKELISDIVPSLKTSDTGADALNWMEVFRVSHLPIVNNKVFLGLISDTDIYDLNATDEPLGNHKLSLAQPYVFEYQHIYDVIEITARLKLTLVPVLSNNKEYLGVITQNDLLLKFSELIAAQTPGGIIEIQVEPRDYALSEISRIVEDSDAKILSLYVSQPQVGEQFKITIKLNRVDISVVVNAFERYGYKIKSTYVSDPKVDDTTRRNFEALMKYLSI</sequence>
<name>A0A1I1XRF0_9BACT</name>
<keyword evidence="3" id="KW-1185">Reference proteome</keyword>
<dbReference type="SUPFAM" id="SSF54631">
    <property type="entry name" value="CBS-domain pair"/>
    <property type="match status" value="1"/>
</dbReference>
<dbReference type="InterPro" id="IPR046342">
    <property type="entry name" value="CBS_dom_sf"/>
</dbReference>
<evidence type="ECO:0000313" key="2">
    <source>
        <dbReference type="EMBL" id="SFE09811.1"/>
    </source>
</evidence>
<dbReference type="CDD" id="cd17783">
    <property type="entry name" value="CBS_pair_bac"/>
    <property type="match status" value="1"/>
</dbReference>